<dbReference type="HOGENOM" id="CLU_018885_0_0_1"/>
<dbReference type="Proteomes" id="UP000027195">
    <property type="component" value="Unassembled WGS sequence"/>
</dbReference>
<keyword evidence="3" id="KW-0157">Chromophore</keyword>
<accession>A0A067M2U7</accession>
<dbReference type="InParanoid" id="A0A067M2U7"/>
<dbReference type="Gene3D" id="1.10.167.10">
    <property type="entry name" value="Regulator of G-protein Signalling 4, domain 2"/>
    <property type="match status" value="1"/>
</dbReference>
<dbReference type="PROSITE" id="PS50132">
    <property type="entry name" value="RGS"/>
    <property type="match status" value="1"/>
</dbReference>
<dbReference type="AlphaFoldDB" id="A0A067M2U7"/>
<organism evidence="7 8">
    <name type="scientific">Botryobasidium botryosum (strain FD-172 SS1)</name>
    <dbReference type="NCBI Taxonomy" id="930990"/>
    <lineage>
        <taxon>Eukaryota</taxon>
        <taxon>Fungi</taxon>
        <taxon>Dikarya</taxon>
        <taxon>Basidiomycota</taxon>
        <taxon>Agaricomycotina</taxon>
        <taxon>Agaricomycetes</taxon>
        <taxon>Cantharellales</taxon>
        <taxon>Botryobasidiaceae</taxon>
        <taxon>Botryobasidium</taxon>
    </lineage>
</organism>
<evidence type="ECO:0000259" key="6">
    <source>
        <dbReference type="PROSITE" id="PS50132"/>
    </source>
</evidence>
<dbReference type="SUPFAM" id="SSF48097">
    <property type="entry name" value="Regulator of G-protein signaling, RGS"/>
    <property type="match status" value="1"/>
</dbReference>
<dbReference type="InterPro" id="IPR035965">
    <property type="entry name" value="PAS-like_dom_sf"/>
</dbReference>
<dbReference type="STRING" id="930990.A0A067M2U7"/>
<sequence length="586" mass="63006">AHAALSRRRPSTAATPATPPPTSTHPRSFVPPAALAASPPSSFRTRSASLGPASLKLLPSQTKPKSSPAPLPSLSVPHLPDWVSIGASSTLPTAYPITFIHREKDAALKKCLDLPLFQRFISDPLGRFRFREFLDGESAATELDMWLDMSVFIKTLDQIRVGADAITDIYLNKGSPHRVRFPLAVQNDVAEAVTRTAALDGIFDSAQSSLLDSLYRTHFHRYVTAKIVDQAKARLGSINLAGFMQGPGTSRDSVQRIRQAIRENSACTELLINYRKDGEPFYCLLCLLPLLDAAGSLMYYVGGQTDVTDLVSERKNMSLLIGRVSSDAVAVAAKDAIFSRPMQEYRNNTQRTTIQTQTSASELGSTVSFTTVATTPSLSEFKLSVDSVTTSDSQSPAQSPSQPQYDDPPSISKSASSSSTNSVLGLGKVFSGSASMSGSGSGSEKRGPSFDSRAESAGGKPSPDTYSRVFLFKKHKREIIFAAPDALAFFGQPTASMTDVLSSKLLHADVLDHIVGTDKAETKALRAQIKLAIKNNESLSLVCGARCPGKSKYFGRNEPTSKFGVLHLTPMMGRDANGVVYIGIFS</sequence>
<feature type="region of interest" description="Disordered" evidence="4">
    <location>
        <begin position="1"/>
        <end position="48"/>
    </location>
</feature>
<keyword evidence="1" id="KW-0285">Flavoprotein</keyword>
<dbReference type="InterPro" id="IPR044926">
    <property type="entry name" value="RGS_subdomain_2"/>
</dbReference>
<keyword evidence="2" id="KW-0288">FMN</keyword>
<dbReference type="InterPro" id="IPR016137">
    <property type="entry name" value="RGS"/>
</dbReference>
<dbReference type="PANTHER" id="PTHR47429">
    <property type="entry name" value="PROTEIN TWIN LOV 1"/>
    <property type="match status" value="1"/>
</dbReference>
<feature type="region of interest" description="Disordered" evidence="4">
    <location>
        <begin position="433"/>
        <end position="463"/>
    </location>
</feature>
<dbReference type="InterPro" id="IPR000700">
    <property type="entry name" value="PAS-assoc_C"/>
</dbReference>
<dbReference type="EMBL" id="KL198083">
    <property type="protein sequence ID" value="KDQ09040.1"/>
    <property type="molecule type" value="Genomic_DNA"/>
</dbReference>
<dbReference type="PANTHER" id="PTHR47429:SF2">
    <property type="entry name" value="PROTEIN TWIN LOV 1"/>
    <property type="match status" value="1"/>
</dbReference>
<keyword evidence="8" id="KW-1185">Reference proteome</keyword>
<feature type="compositionally biased region" description="Basic and acidic residues" evidence="4">
    <location>
        <begin position="443"/>
        <end position="454"/>
    </location>
</feature>
<gene>
    <name evidence="7" type="ORF">BOTBODRAFT_179374</name>
</gene>
<evidence type="ECO:0000256" key="1">
    <source>
        <dbReference type="ARBA" id="ARBA00022630"/>
    </source>
</evidence>
<dbReference type="GO" id="GO:0005634">
    <property type="term" value="C:nucleus"/>
    <property type="evidence" value="ECO:0007669"/>
    <property type="project" value="TreeGrafter"/>
</dbReference>
<feature type="compositionally biased region" description="Low complexity" evidence="4">
    <location>
        <begin position="31"/>
        <end position="42"/>
    </location>
</feature>
<feature type="region of interest" description="Disordered" evidence="4">
    <location>
        <begin position="389"/>
        <end position="420"/>
    </location>
</feature>
<dbReference type="Pfam" id="PF00615">
    <property type="entry name" value="RGS"/>
    <property type="match status" value="1"/>
</dbReference>
<evidence type="ECO:0000256" key="2">
    <source>
        <dbReference type="ARBA" id="ARBA00022643"/>
    </source>
</evidence>
<proteinExistence type="predicted"/>
<evidence type="ECO:0000259" key="5">
    <source>
        <dbReference type="PROSITE" id="PS50113"/>
    </source>
</evidence>
<feature type="domain" description="PAC" evidence="5">
    <location>
        <begin position="266"/>
        <end position="319"/>
    </location>
</feature>
<evidence type="ECO:0000313" key="7">
    <source>
        <dbReference type="EMBL" id="KDQ09040.1"/>
    </source>
</evidence>
<feature type="compositionally biased region" description="Basic residues" evidence="4">
    <location>
        <begin position="1"/>
        <end position="10"/>
    </location>
</feature>
<dbReference type="SMART" id="SM00086">
    <property type="entry name" value="PAC"/>
    <property type="match status" value="1"/>
</dbReference>
<dbReference type="SMART" id="SM00315">
    <property type="entry name" value="RGS"/>
    <property type="match status" value="1"/>
</dbReference>
<feature type="domain" description="RGS" evidence="6">
    <location>
        <begin position="116"/>
        <end position="223"/>
    </location>
</feature>
<protein>
    <recommendedName>
        <fullName evidence="9">RGS domain-containing protein</fullName>
    </recommendedName>
</protein>
<dbReference type="SUPFAM" id="SSF55785">
    <property type="entry name" value="PYP-like sensor domain (PAS domain)"/>
    <property type="match status" value="1"/>
</dbReference>
<dbReference type="InterPro" id="IPR000014">
    <property type="entry name" value="PAS"/>
</dbReference>
<evidence type="ECO:0008006" key="9">
    <source>
        <dbReference type="Google" id="ProtNLM"/>
    </source>
</evidence>
<evidence type="ECO:0000256" key="4">
    <source>
        <dbReference type="SAM" id="MobiDB-lite"/>
    </source>
</evidence>
<dbReference type="InterPro" id="IPR001610">
    <property type="entry name" value="PAC"/>
</dbReference>
<dbReference type="Gene3D" id="3.30.450.20">
    <property type="entry name" value="PAS domain"/>
    <property type="match status" value="1"/>
</dbReference>
<dbReference type="InterPro" id="IPR036305">
    <property type="entry name" value="RGS_sf"/>
</dbReference>
<dbReference type="PROSITE" id="PS50113">
    <property type="entry name" value="PAC"/>
    <property type="match status" value="1"/>
</dbReference>
<feature type="non-terminal residue" evidence="7">
    <location>
        <position position="1"/>
    </location>
</feature>
<dbReference type="Pfam" id="PF13426">
    <property type="entry name" value="PAS_9"/>
    <property type="match status" value="1"/>
</dbReference>
<dbReference type="CDD" id="cd07440">
    <property type="entry name" value="RGS"/>
    <property type="match status" value="1"/>
</dbReference>
<dbReference type="OrthoDB" id="447251at2759"/>
<evidence type="ECO:0000256" key="3">
    <source>
        <dbReference type="ARBA" id="ARBA00022991"/>
    </source>
</evidence>
<name>A0A067M2U7_BOTB1</name>
<evidence type="ECO:0000313" key="8">
    <source>
        <dbReference type="Proteomes" id="UP000027195"/>
    </source>
</evidence>
<reference evidence="8" key="1">
    <citation type="journal article" date="2014" name="Proc. Natl. Acad. Sci. U.S.A.">
        <title>Extensive sampling of basidiomycete genomes demonstrates inadequacy of the white-rot/brown-rot paradigm for wood decay fungi.</title>
        <authorList>
            <person name="Riley R."/>
            <person name="Salamov A.A."/>
            <person name="Brown D.W."/>
            <person name="Nagy L.G."/>
            <person name="Floudas D."/>
            <person name="Held B.W."/>
            <person name="Levasseur A."/>
            <person name="Lombard V."/>
            <person name="Morin E."/>
            <person name="Otillar R."/>
            <person name="Lindquist E.A."/>
            <person name="Sun H."/>
            <person name="LaButti K.M."/>
            <person name="Schmutz J."/>
            <person name="Jabbour D."/>
            <person name="Luo H."/>
            <person name="Baker S.E."/>
            <person name="Pisabarro A.G."/>
            <person name="Walton J.D."/>
            <person name="Blanchette R.A."/>
            <person name="Henrissat B."/>
            <person name="Martin F."/>
            <person name="Cullen D."/>
            <person name="Hibbett D.S."/>
            <person name="Grigoriev I.V."/>
        </authorList>
    </citation>
    <scope>NUCLEOTIDE SEQUENCE [LARGE SCALE GENOMIC DNA]</scope>
    <source>
        <strain evidence="8">FD-172 SS1</strain>
    </source>
</reference>